<feature type="domain" description="Peptidase M28" evidence="10">
    <location>
        <begin position="109"/>
        <end position="298"/>
    </location>
</feature>
<dbReference type="EMBL" id="BONY01000030">
    <property type="protein sequence ID" value="GIH06807.1"/>
    <property type="molecule type" value="Genomic_DNA"/>
</dbReference>
<comment type="caution">
    <text evidence="11">The sequence shown here is derived from an EMBL/GenBank/DDBJ whole genome shotgun (WGS) entry which is preliminary data.</text>
</comment>
<evidence type="ECO:0000256" key="2">
    <source>
        <dbReference type="ARBA" id="ARBA00004128"/>
    </source>
</evidence>
<evidence type="ECO:0000313" key="11">
    <source>
        <dbReference type="EMBL" id="GIH06807.1"/>
    </source>
</evidence>
<name>A0A8J3VI02_9ACTN</name>
<evidence type="ECO:0000256" key="8">
    <source>
        <dbReference type="ARBA" id="ARBA00031512"/>
    </source>
</evidence>
<dbReference type="GO" id="GO:0006508">
    <property type="term" value="P:proteolysis"/>
    <property type="evidence" value="ECO:0007669"/>
    <property type="project" value="InterPro"/>
</dbReference>
<evidence type="ECO:0000256" key="3">
    <source>
        <dbReference type="ARBA" id="ARBA00010918"/>
    </source>
</evidence>
<feature type="transmembrane region" description="Helical" evidence="9">
    <location>
        <begin position="513"/>
        <end position="534"/>
    </location>
</feature>
<dbReference type="InterPro" id="IPR045175">
    <property type="entry name" value="M28_fam"/>
</dbReference>
<keyword evidence="11" id="KW-0378">Hydrolase</keyword>
<feature type="transmembrane region" description="Helical" evidence="9">
    <location>
        <begin position="460"/>
        <end position="479"/>
    </location>
</feature>
<keyword evidence="11" id="KW-0031">Aminopeptidase</keyword>
<reference evidence="11" key="1">
    <citation type="submission" date="2021-01" db="EMBL/GenBank/DDBJ databases">
        <title>Whole genome shotgun sequence of Rhizocola hellebori NBRC 109834.</title>
        <authorList>
            <person name="Komaki H."/>
            <person name="Tamura T."/>
        </authorList>
    </citation>
    <scope>NUCLEOTIDE SEQUENCE</scope>
    <source>
        <strain evidence="11">NBRC 109834</strain>
    </source>
</reference>
<dbReference type="Pfam" id="PF04389">
    <property type="entry name" value="Peptidase_M28"/>
    <property type="match status" value="1"/>
</dbReference>
<evidence type="ECO:0000259" key="10">
    <source>
        <dbReference type="Pfam" id="PF04389"/>
    </source>
</evidence>
<feature type="transmembrane region" description="Helical" evidence="9">
    <location>
        <begin position="541"/>
        <end position="560"/>
    </location>
</feature>
<sequence>MAGVPKTFQSLLAIAAVVAVGALSVWSVMPPSPRGSDAPATDFSAARAFEHVQQVGKTTHVTGSRANDDVRDYLLKTLRGLGVDAQVQDAVTIGKNGDNTIKGGARVRNVVGLIPGSASTGRIFLVAHYDSVQTGPGGNDDGAGVSTILETVRALKQGPAPRNDIVVVLTDAEEACLCGAEAFVEQHPLAQQGGIVLNVEARGSSGPAVMFETSAGNADVVGVFGAHAPHPVATSFAVEVYRILPNDTDFTPFRITGRFGGLNSAYIDGSAAYHKPQDTPDRMDQASLQHHGDNLLALTEAFGEADLAKIAKSTGPDATYFPVLGILVTYPGSFVLPIAVVALLAVIALAVLTVRKRHTTTGRIVAATVVSLLPIILVPVAAQLFWLVLTTIRPGYSNMIDPWRTAWYRWAVVAIVVAIMLGWWMLLRRKVDSACLAIAGLAWLALFALVMAVIVPGGSYLAAIPALAGALAGIGALFLKGVWRLAVLTLAVAIATLVLAPTVALFFPALGLATAAAPALFAVLLGFAALSLLDEAPWAGWAVRSAALIAVILTGAGLVVDRFDVTHPIPSQLMYALDTDTGTALWVSSESSPGEWTKQFVSKEEFSVAGFPMLEGVWTGQAQQASLPPPLVTVLSEQTVSGGRTVRLRVAPQRDVRLIYLDVAGREIMVQGKAFPGREGQLQLLFHAPPPEGLEVTVTVGAGEKVSIAAADGSDGLEALPGFKPRPAGVDVAGSHFSELVLVKRSYQL</sequence>
<proteinExistence type="inferred from homology"/>
<evidence type="ECO:0000256" key="4">
    <source>
        <dbReference type="ARBA" id="ARBA00017435"/>
    </source>
</evidence>
<dbReference type="SUPFAM" id="SSF53187">
    <property type="entry name" value="Zn-dependent exopeptidases"/>
    <property type="match status" value="1"/>
</dbReference>
<dbReference type="RefSeq" id="WP_203910616.1">
    <property type="nucleotide sequence ID" value="NZ_BONY01000030.1"/>
</dbReference>
<dbReference type="GO" id="GO:0005774">
    <property type="term" value="C:vacuolar membrane"/>
    <property type="evidence" value="ECO:0007669"/>
    <property type="project" value="UniProtKB-SubCell"/>
</dbReference>
<dbReference type="PANTHER" id="PTHR12147:SF58">
    <property type="entry name" value="VACUOLAR MEMBRANE PROTEASE"/>
    <property type="match status" value="1"/>
</dbReference>
<accession>A0A8J3VI02</accession>
<dbReference type="Gene3D" id="3.40.630.10">
    <property type="entry name" value="Zn peptidases"/>
    <property type="match status" value="1"/>
</dbReference>
<dbReference type="PANTHER" id="PTHR12147">
    <property type="entry name" value="METALLOPEPTIDASE M28 FAMILY MEMBER"/>
    <property type="match status" value="1"/>
</dbReference>
<organism evidence="11 12">
    <name type="scientific">Rhizocola hellebori</name>
    <dbReference type="NCBI Taxonomy" id="1392758"/>
    <lineage>
        <taxon>Bacteria</taxon>
        <taxon>Bacillati</taxon>
        <taxon>Actinomycetota</taxon>
        <taxon>Actinomycetes</taxon>
        <taxon>Micromonosporales</taxon>
        <taxon>Micromonosporaceae</taxon>
        <taxon>Rhizocola</taxon>
    </lineage>
</organism>
<evidence type="ECO:0000313" key="12">
    <source>
        <dbReference type="Proteomes" id="UP000612899"/>
    </source>
</evidence>
<evidence type="ECO:0000256" key="9">
    <source>
        <dbReference type="SAM" id="Phobius"/>
    </source>
</evidence>
<keyword evidence="7" id="KW-0325">Glycoprotein</keyword>
<dbReference type="GO" id="GO:0004177">
    <property type="term" value="F:aminopeptidase activity"/>
    <property type="evidence" value="ECO:0007669"/>
    <property type="project" value="UniProtKB-KW"/>
</dbReference>
<feature type="transmembrane region" description="Helical" evidence="9">
    <location>
        <begin position="434"/>
        <end position="454"/>
    </location>
</feature>
<evidence type="ECO:0000256" key="7">
    <source>
        <dbReference type="ARBA" id="ARBA00023180"/>
    </source>
</evidence>
<protein>
    <recommendedName>
        <fullName evidence="4">Vacuolar membrane protease</fullName>
    </recommendedName>
    <alternativeName>
        <fullName evidence="8">FXNA-related family protease 1</fullName>
    </alternativeName>
</protein>
<comment type="similarity">
    <text evidence="3">Belongs to the peptidase M28 family.</text>
</comment>
<keyword evidence="6 9" id="KW-1133">Transmembrane helix</keyword>
<feature type="transmembrane region" description="Helical" evidence="9">
    <location>
        <begin position="486"/>
        <end position="507"/>
    </location>
</feature>
<gene>
    <name evidence="11" type="ORF">Rhe02_48740</name>
</gene>
<keyword evidence="9" id="KW-0472">Membrane</keyword>
<keyword evidence="11" id="KW-0645">Protease</keyword>
<keyword evidence="12" id="KW-1185">Reference proteome</keyword>
<evidence type="ECO:0000256" key="5">
    <source>
        <dbReference type="ARBA" id="ARBA00022554"/>
    </source>
</evidence>
<dbReference type="GO" id="GO:0008235">
    <property type="term" value="F:metalloexopeptidase activity"/>
    <property type="evidence" value="ECO:0007669"/>
    <property type="project" value="InterPro"/>
</dbReference>
<dbReference type="InterPro" id="IPR007484">
    <property type="entry name" value="Peptidase_M28"/>
</dbReference>
<evidence type="ECO:0000256" key="6">
    <source>
        <dbReference type="ARBA" id="ARBA00022989"/>
    </source>
</evidence>
<comment type="subcellular location">
    <subcellularLocation>
        <location evidence="2">Vacuole membrane</location>
        <topology evidence="2">Multi-pass membrane protein</topology>
    </subcellularLocation>
</comment>
<comment type="function">
    <text evidence="1">May be involved in vacuolar sorting and osmoregulation.</text>
</comment>
<evidence type="ECO:0000256" key="1">
    <source>
        <dbReference type="ARBA" id="ARBA00003273"/>
    </source>
</evidence>
<feature type="transmembrane region" description="Helical" evidence="9">
    <location>
        <begin position="407"/>
        <end position="427"/>
    </location>
</feature>
<keyword evidence="5" id="KW-0926">Vacuole</keyword>
<feature type="transmembrane region" description="Helical" evidence="9">
    <location>
        <begin position="364"/>
        <end position="387"/>
    </location>
</feature>
<keyword evidence="9" id="KW-0812">Transmembrane</keyword>
<feature type="transmembrane region" description="Helical" evidence="9">
    <location>
        <begin position="334"/>
        <end position="352"/>
    </location>
</feature>
<dbReference type="AlphaFoldDB" id="A0A8J3VI02"/>
<dbReference type="Proteomes" id="UP000612899">
    <property type="component" value="Unassembled WGS sequence"/>
</dbReference>